<evidence type="ECO:0000256" key="3">
    <source>
        <dbReference type="ARBA" id="ARBA00022448"/>
    </source>
</evidence>
<dbReference type="PROSITE" id="PS50983">
    <property type="entry name" value="FE_B12_PBP"/>
    <property type="match status" value="1"/>
</dbReference>
<dbReference type="AlphaFoldDB" id="A0A2T1GEZ6"/>
<dbReference type="GO" id="GO:0030288">
    <property type="term" value="C:outer membrane-bounded periplasmic space"/>
    <property type="evidence" value="ECO:0007669"/>
    <property type="project" value="TreeGrafter"/>
</dbReference>
<evidence type="ECO:0000259" key="6">
    <source>
        <dbReference type="PROSITE" id="PS50983"/>
    </source>
</evidence>
<accession>A0A2T1GEZ6</accession>
<feature type="domain" description="Fe/B12 periplasmic-binding" evidence="6">
    <location>
        <begin position="76"/>
        <end position="365"/>
    </location>
</feature>
<dbReference type="Pfam" id="PF01497">
    <property type="entry name" value="Peripla_BP_2"/>
    <property type="match status" value="1"/>
</dbReference>
<reference evidence="7 8" key="1">
    <citation type="submission" date="2018-03" db="EMBL/GenBank/DDBJ databases">
        <title>The ancient ancestry and fast evolution of plastids.</title>
        <authorList>
            <person name="Moore K.R."/>
            <person name="Magnabosco C."/>
            <person name="Momper L."/>
            <person name="Gold D.A."/>
            <person name="Bosak T."/>
            <person name="Fournier G.P."/>
        </authorList>
    </citation>
    <scope>NUCLEOTIDE SEQUENCE [LARGE SCALE GENOMIC DNA]</scope>
    <source>
        <strain evidence="7 8">CCALA 037</strain>
    </source>
</reference>
<dbReference type="PROSITE" id="PS51257">
    <property type="entry name" value="PROKAR_LIPOPROTEIN"/>
    <property type="match status" value="1"/>
</dbReference>
<dbReference type="Proteomes" id="UP000238937">
    <property type="component" value="Unassembled WGS sequence"/>
</dbReference>
<dbReference type="InterPro" id="IPR051313">
    <property type="entry name" value="Bact_iron-sidero_bind"/>
</dbReference>
<proteinExistence type="inferred from homology"/>
<dbReference type="SUPFAM" id="SSF53807">
    <property type="entry name" value="Helical backbone' metal receptor"/>
    <property type="match status" value="1"/>
</dbReference>
<evidence type="ECO:0000256" key="4">
    <source>
        <dbReference type="ARBA" id="ARBA00022729"/>
    </source>
</evidence>
<gene>
    <name evidence="7" type="ORF">C7B77_13110</name>
</gene>
<evidence type="ECO:0000313" key="7">
    <source>
        <dbReference type="EMBL" id="PSB56049.1"/>
    </source>
</evidence>
<evidence type="ECO:0000256" key="2">
    <source>
        <dbReference type="ARBA" id="ARBA00008814"/>
    </source>
</evidence>
<sequence>MKFRNYFYKLVVAIGLILTIAACAGKFDSPTGTLHQQSIGSISPVKRANCQQIEHTAGTTQVCDRLAARSRVRPQRIVVLGPYILEPLLALGLQPVAFGDYAALHRGDYTNPSQQIPYLGKRIAGSLGNVGMVGTPSIEAIVKAKPDLILGLNIANTQHYPILSKIAPTLILKWGDANGNLQTIAKAVNRTERAAEILRETKQQITTARQAFAPLVATAPKLLMLISSDLREVGLVTKIHDRCRSLPQDLGFQLVYPQQSGQAPPETFAPISIETFPELDAADAIVLLGHNFRNVSASTLANGFEEYQLTKLQQAWKRNPIARSLKASKAGKVYFMPSYMCLALPGPIGTQLYLEEFKKQLLSTKSGASLRQ</sequence>
<dbReference type="InterPro" id="IPR002491">
    <property type="entry name" value="ABC_transptr_periplasmic_BD"/>
</dbReference>
<keyword evidence="4 5" id="KW-0732">Signal</keyword>
<dbReference type="RefSeq" id="WP_106305262.1">
    <property type="nucleotide sequence ID" value="NZ_PVWO01000148.1"/>
</dbReference>
<feature type="signal peptide" evidence="5">
    <location>
        <begin position="1"/>
        <end position="24"/>
    </location>
</feature>
<keyword evidence="3" id="KW-0813">Transport</keyword>
<keyword evidence="8" id="KW-1185">Reference proteome</keyword>
<dbReference type="EMBL" id="PVWO01000148">
    <property type="protein sequence ID" value="PSB56049.1"/>
    <property type="molecule type" value="Genomic_DNA"/>
</dbReference>
<evidence type="ECO:0000313" key="8">
    <source>
        <dbReference type="Proteomes" id="UP000238937"/>
    </source>
</evidence>
<dbReference type="Gene3D" id="3.40.50.1980">
    <property type="entry name" value="Nitrogenase molybdenum iron protein domain"/>
    <property type="match status" value="2"/>
</dbReference>
<comment type="similarity">
    <text evidence="2">Belongs to the bacterial solute-binding protein 8 family.</text>
</comment>
<dbReference type="GO" id="GO:1901678">
    <property type="term" value="P:iron coordination entity transport"/>
    <property type="evidence" value="ECO:0007669"/>
    <property type="project" value="UniProtKB-ARBA"/>
</dbReference>
<comment type="subcellular location">
    <subcellularLocation>
        <location evidence="1">Cell envelope</location>
    </subcellularLocation>
</comment>
<evidence type="ECO:0000256" key="5">
    <source>
        <dbReference type="SAM" id="SignalP"/>
    </source>
</evidence>
<dbReference type="OrthoDB" id="61776at2"/>
<protein>
    <submittedName>
        <fullName evidence="7">Iron-siderophore ABC transporter substrate-binding protein</fullName>
    </submittedName>
</protein>
<feature type="chain" id="PRO_5015393696" evidence="5">
    <location>
        <begin position="25"/>
        <end position="372"/>
    </location>
</feature>
<evidence type="ECO:0000256" key="1">
    <source>
        <dbReference type="ARBA" id="ARBA00004196"/>
    </source>
</evidence>
<dbReference type="PANTHER" id="PTHR30532">
    <property type="entry name" value="IRON III DICITRATE-BINDING PERIPLASMIC PROTEIN"/>
    <property type="match status" value="1"/>
</dbReference>
<dbReference type="PANTHER" id="PTHR30532:SF24">
    <property type="entry name" value="FERRIC ENTEROBACTIN-BINDING PERIPLASMIC PROTEIN FEPB"/>
    <property type="match status" value="1"/>
</dbReference>
<name>A0A2T1GEZ6_9CYAN</name>
<dbReference type="CDD" id="cd01146">
    <property type="entry name" value="FhuD"/>
    <property type="match status" value="1"/>
</dbReference>
<comment type="caution">
    <text evidence="7">The sequence shown here is derived from an EMBL/GenBank/DDBJ whole genome shotgun (WGS) entry which is preliminary data.</text>
</comment>
<organism evidence="7 8">
    <name type="scientific">Chamaesiphon polymorphus CCALA 037</name>
    <dbReference type="NCBI Taxonomy" id="2107692"/>
    <lineage>
        <taxon>Bacteria</taxon>
        <taxon>Bacillati</taxon>
        <taxon>Cyanobacteriota</taxon>
        <taxon>Cyanophyceae</taxon>
        <taxon>Gomontiellales</taxon>
        <taxon>Chamaesiphonaceae</taxon>
        <taxon>Chamaesiphon</taxon>
    </lineage>
</organism>